<feature type="compositionally biased region" description="Basic residues" evidence="1">
    <location>
        <begin position="527"/>
        <end position="536"/>
    </location>
</feature>
<evidence type="ECO:0008006" key="4">
    <source>
        <dbReference type="Google" id="ProtNLM"/>
    </source>
</evidence>
<evidence type="ECO:0000313" key="3">
    <source>
        <dbReference type="Proteomes" id="UP001521184"/>
    </source>
</evidence>
<feature type="compositionally biased region" description="Acidic residues" evidence="1">
    <location>
        <begin position="501"/>
        <end position="520"/>
    </location>
</feature>
<name>A0ABR3U009_9PEZI</name>
<comment type="caution">
    <text evidence="2">The sequence shown here is derived from an EMBL/GenBank/DDBJ whole genome shotgun (WGS) entry which is preliminary data.</text>
</comment>
<evidence type="ECO:0000256" key="1">
    <source>
        <dbReference type="SAM" id="MobiDB-lite"/>
    </source>
</evidence>
<reference evidence="2 3" key="1">
    <citation type="journal article" date="2023" name="Plant Dis.">
        <title>First Report of Diplodia intermedia Causing Canker and Dieback Diseases on Apple Trees in Canada.</title>
        <authorList>
            <person name="Ellouze W."/>
            <person name="Ilyukhin E."/>
            <person name="Sulman M."/>
            <person name="Ali S."/>
        </authorList>
    </citation>
    <scope>NUCLEOTIDE SEQUENCE [LARGE SCALE GENOMIC DNA]</scope>
    <source>
        <strain evidence="2 3">M45-28</strain>
    </source>
</reference>
<feature type="region of interest" description="Disordered" evidence="1">
    <location>
        <begin position="1"/>
        <end position="53"/>
    </location>
</feature>
<keyword evidence="3" id="KW-1185">Reference proteome</keyword>
<dbReference type="SUPFAM" id="SSF50044">
    <property type="entry name" value="SH3-domain"/>
    <property type="match status" value="1"/>
</dbReference>
<organism evidence="2 3">
    <name type="scientific">Diplodia intermedia</name>
    <dbReference type="NCBI Taxonomy" id="856260"/>
    <lineage>
        <taxon>Eukaryota</taxon>
        <taxon>Fungi</taxon>
        <taxon>Dikarya</taxon>
        <taxon>Ascomycota</taxon>
        <taxon>Pezizomycotina</taxon>
        <taxon>Dothideomycetes</taxon>
        <taxon>Dothideomycetes incertae sedis</taxon>
        <taxon>Botryosphaeriales</taxon>
        <taxon>Botryosphaeriaceae</taxon>
        <taxon>Diplodia</taxon>
    </lineage>
</organism>
<feature type="compositionally biased region" description="Basic and acidic residues" evidence="1">
    <location>
        <begin position="537"/>
        <end position="547"/>
    </location>
</feature>
<sequence length="996" mass="110667">MAPPKGNRPPQKVGPNDPTPEKLWSPTPQPATLASPVQPSSPTPKSKNKVPGKMDIGKIFWASTQWTPKASKSGPGAHMQVDLNYGDEVNVVGFREGWAGIQKFDLYREAKHKGTEAPTAWVPFETLTEGWSPSAQKLPSGMLEGRKATAVRNYVGNITFLNGIGPDAGDQIHIHEGRNVELNKVSSDGRWAYARLEDVGLKGWIPSSCLKLTRWPFIAIESFDPELERKTLQSGRKYVPLKKNDRGYILREVPGWFEVALPYRTSGPRQGWVPGKRISSNKETNWGEFDLMLQSLKEIKISGQGQVPIYDTAKALMKSFQNLTFLGGGMGAIINNPDAASDYATALVNGMRRAATFGKFSSPSFTSKDFFGVETAQPIGKGFKHDYTCVYLIAYSGFPDGGCARIYGGHTMGLSKRTRSHYSVGWNEKRPYTHYVFGRKAKKSAVIPFCILDRQDPTFGRIIEQLVMCLFSTYHEKIIPFGGAQVKITTARLNQIQDLLSDDEGDDEDEDNIAQPEPEDSSSTGKGKGKAKSKKAQRLEDVKDPRQRRALQAHHAAEIASCMKPALESTGWKLDKVDWKGLNISSPLGETDRAGKMAWVKYDLGDRWQFRRSHLICKKISSSNALVLRMAIMSGVGQFGLSTTVIPKAIKEGSKYWITAEIMKNQRPHPCPWALLPELGPWSDWASVFTLAFKLEYHDEEGRWFQHYFQEVENPLSLLPDYRYFTKTGQKPQPVSGSQQMYATVKGLLSYFLRQEFPSAPTWWLDMGQADVREVIFNPADPATQKIRLQIPPKTQKPAPVRVPDQVMINQLASVGAQNIGRTLNSFSAAEKADLIAEVDKRSGFKCDSCRLNQVVLVDKVLGARDPGAVVKVLHNFGDASTRVCKPSTIDPSKCGCCWIRGIPCSFTPVHLAYANIPLQKLLMPRGYINGRTQAPKDAQKKFGLKKAKLAYNPYPEEIPDPLIQGGISETLFAVADDDVVVADEFMHSDGDDSED</sequence>
<dbReference type="Proteomes" id="UP001521184">
    <property type="component" value="Unassembled WGS sequence"/>
</dbReference>
<feature type="region of interest" description="Disordered" evidence="1">
    <location>
        <begin position="501"/>
        <end position="554"/>
    </location>
</feature>
<gene>
    <name evidence="2" type="ORF">SLS58_002241</name>
</gene>
<accession>A0ABR3U009</accession>
<dbReference type="EMBL" id="JAKEKT020000009">
    <property type="protein sequence ID" value="KAL1648486.1"/>
    <property type="molecule type" value="Genomic_DNA"/>
</dbReference>
<evidence type="ECO:0000313" key="2">
    <source>
        <dbReference type="EMBL" id="KAL1648486.1"/>
    </source>
</evidence>
<proteinExistence type="predicted"/>
<dbReference type="InterPro" id="IPR036028">
    <property type="entry name" value="SH3-like_dom_sf"/>
</dbReference>
<feature type="compositionally biased region" description="Polar residues" evidence="1">
    <location>
        <begin position="30"/>
        <end position="45"/>
    </location>
</feature>
<protein>
    <recommendedName>
        <fullName evidence="4">SH3 domain-containing protein</fullName>
    </recommendedName>
</protein>